<accession>A0A0F6SEV1</accession>
<evidence type="ECO:0000313" key="2">
    <source>
        <dbReference type="EMBL" id="AKF05834.1"/>
    </source>
</evidence>
<dbReference type="STRING" id="927083.DB32_002983"/>
<evidence type="ECO:0000256" key="1">
    <source>
        <dbReference type="SAM" id="MobiDB-lite"/>
    </source>
</evidence>
<proteinExistence type="predicted"/>
<feature type="region of interest" description="Disordered" evidence="1">
    <location>
        <begin position="1"/>
        <end position="46"/>
    </location>
</feature>
<gene>
    <name evidence="2" type="ORF">DB32_002983</name>
</gene>
<dbReference type="KEGG" id="samy:DB32_002983"/>
<protein>
    <submittedName>
        <fullName evidence="2">Uncharacterized protein</fullName>
    </submittedName>
</protein>
<dbReference type="AlphaFoldDB" id="A0A0F6SEV1"/>
<keyword evidence="3" id="KW-1185">Reference proteome</keyword>
<dbReference type="EMBL" id="CP011125">
    <property type="protein sequence ID" value="AKF05834.1"/>
    <property type="molecule type" value="Genomic_DNA"/>
</dbReference>
<reference evidence="2 3" key="1">
    <citation type="submission" date="2015-03" db="EMBL/GenBank/DDBJ databases">
        <title>Genome assembly of Sandaracinus amylolyticus DSM 53668.</title>
        <authorList>
            <person name="Sharma G."/>
            <person name="Subramanian S."/>
        </authorList>
    </citation>
    <scope>NUCLEOTIDE SEQUENCE [LARGE SCALE GENOMIC DNA]</scope>
    <source>
        <strain evidence="2 3">DSM 53668</strain>
    </source>
</reference>
<sequence length="46" mass="4908">MSGSSAFPIPARPPSAGPPHSNGRRPCLHPFPPPRLGRRKGRRPVG</sequence>
<name>A0A0F6SEV1_9BACT</name>
<organism evidence="2 3">
    <name type="scientific">Sandaracinus amylolyticus</name>
    <dbReference type="NCBI Taxonomy" id="927083"/>
    <lineage>
        <taxon>Bacteria</taxon>
        <taxon>Pseudomonadati</taxon>
        <taxon>Myxococcota</taxon>
        <taxon>Polyangia</taxon>
        <taxon>Polyangiales</taxon>
        <taxon>Sandaracinaceae</taxon>
        <taxon>Sandaracinus</taxon>
    </lineage>
</organism>
<evidence type="ECO:0000313" key="3">
    <source>
        <dbReference type="Proteomes" id="UP000034883"/>
    </source>
</evidence>
<feature type="compositionally biased region" description="Basic residues" evidence="1">
    <location>
        <begin position="36"/>
        <end position="46"/>
    </location>
</feature>
<dbReference type="Proteomes" id="UP000034883">
    <property type="component" value="Chromosome"/>
</dbReference>